<proteinExistence type="predicted"/>
<sequence length="118" mass="12917">MLGALLDRLAGGRGAPAPAHKPTDRLPAELVAAIEGAAVFFRSGPDGDAVPVVRVPGLGMWKHEGLAETADRIGRAWPELTRRACLKAAELVAAQCGKRNWADMRRQPRRSWVWNWEL</sequence>
<evidence type="ECO:0000313" key="2">
    <source>
        <dbReference type="Proteomes" id="UP000183812"/>
    </source>
</evidence>
<organism evidence="1 2">
    <name type="scientific">Rhodobacter capsulatus</name>
    <name type="common">Rhodopseudomonas capsulata</name>
    <dbReference type="NCBI Taxonomy" id="1061"/>
    <lineage>
        <taxon>Bacteria</taxon>
        <taxon>Pseudomonadati</taxon>
        <taxon>Pseudomonadota</taxon>
        <taxon>Alphaproteobacteria</taxon>
        <taxon>Rhodobacterales</taxon>
        <taxon>Rhodobacter group</taxon>
        <taxon>Rhodobacter</taxon>
    </lineage>
</organism>
<dbReference type="RefSeq" id="WP_074554408.1">
    <property type="nucleotide sequence ID" value="NZ_CP119563.1"/>
</dbReference>
<reference evidence="1 2" key="1">
    <citation type="submission" date="2016-10" db="EMBL/GenBank/DDBJ databases">
        <authorList>
            <person name="de Groot N.N."/>
        </authorList>
    </citation>
    <scope>NUCLEOTIDE SEQUENCE [LARGE SCALE GENOMIC DNA]</scope>
    <source>
        <strain evidence="2">DSM 938 / 37b4</strain>
    </source>
</reference>
<accession>A0A1G7LN23</accession>
<dbReference type="OrthoDB" id="9132055at2"/>
<dbReference type="AlphaFoldDB" id="A0A1G7LN23"/>
<dbReference type="EMBL" id="FNAY01000012">
    <property type="protein sequence ID" value="SDF50895.1"/>
    <property type="molecule type" value="Genomic_DNA"/>
</dbReference>
<protein>
    <submittedName>
        <fullName evidence="1">Uncharacterized protein</fullName>
    </submittedName>
</protein>
<name>A0A1G7LN23_RHOCA</name>
<evidence type="ECO:0000313" key="1">
    <source>
        <dbReference type="EMBL" id="SDF50895.1"/>
    </source>
</evidence>
<gene>
    <name evidence="1" type="ORF">SAMN04244550_02351</name>
</gene>
<dbReference type="Proteomes" id="UP000183812">
    <property type="component" value="Unassembled WGS sequence"/>
</dbReference>